<dbReference type="Proteomes" id="UP000256964">
    <property type="component" value="Unassembled WGS sequence"/>
</dbReference>
<reference evidence="1 2" key="1">
    <citation type="journal article" date="2018" name="Biotechnol. Biofuels">
        <title>Integrative visual omics of the white-rot fungus Polyporus brumalis exposes the biotechnological potential of its oxidative enzymes for delignifying raw plant biomass.</title>
        <authorList>
            <person name="Miyauchi S."/>
            <person name="Rancon A."/>
            <person name="Drula E."/>
            <person name="Hage H."/>
            <person name="Chaduli D."/>
            <person name="Favel A."/>
            <person name="Grisel S."/>
            <person name="Henrissat B."/>
            <person name="Herpoel-Gimbert I."/>
            <person name="Ruiz-Duenas F.J."/>
            <person name="Chevret D."/>
            <person name="Hainaut M."/>
            <person name="Lin J."/>
            <person name="Wang M."/>
            <person name="Pangilinan J."/>
            <person name="Lipzen A."/>
            <person name="Lesage-Meessen L."/>
            <person name="Navarro D."/>
            <person name="Riley R."/>
            <person name="Grigoriev I.V."/>
            <person name="Zhou S."/>
            <person name="Raouche S."/>
            <person name="Rosso M.N."/>
        </authorList>
    </citation>
    <scope>NUCLEOTIDE SEQUENCE [LARGE SCALE GENOMIC DNA]</scope>
    <source>
        <strain evidence="1 2">BRFM 1820</strain>
    </source>
</reference>
<evidence type="ECO:0000313" key="2">
    <source>
        <dbReference type="Proteomes" id="UP000256964"/>
    </source>
</evidence>
<dbReference type="AlphaFoldDB" id="A0A371CV12"/>
<gene>
    <name evidence="1" type="ORF">OH76DRAFT_1113536</name>
</gene>
<evidence type="ECO:0000313" key="1">
    <source>
        <dbReference type="EMBL" id="RDX44117.1"/>
    </source>
</evidence>
<organism evidence="1 2">
    <name type="scientific">Lentinus brumalis</name>
    <dbReference type="NCBI Taxonomy" id="2498619"/>
    <lineage>
        <taxon>Eukaryota</taxon>
        <taxon>Fungi</taxon>
        <taxon>Dikarya</taxon>
        <taxon>Basidiomycota</taxon>
        <taxon>Agaricomycotina</taxon>
        <taxon>Agaricomycetes</taxon>
        <taxon>Polyporales</taxon>
        <taxon>Polyporaceae</taxon>
        <taxon>Lentinus</taxon>
    </lineage>
</organism>
<sequence length="192" mass="21389">MRIIARASPHVPRCSLLYPYAESPGRAATRCLAIIVPPPPTSAYACMYIDTDRHRWHSGTDRHATTLNHTIVPWAPAQRGYETSPLWPVSERVICRPAVVRRASCIVILEATGGSTRRVLHRATGHGEHEPQAQSPWGTPPQCADCNARVRDGDGMYHARPRRTYLAVICFSLGSLKWTLTDPRNRVRSSSC</sequence>
<protein>
    <submittedName>
        <fullName evidence="1">Uncharacterized protein</fullName>
    </submittedName>
</protein>
<keyword evidence="2" id="KW-1185">Reference proteome</keyword>
<name>A0A371CV12_9APHY</name>
<proteinExistence type="predicted"/>
<accession>A0A371CV12</accession>
<dbReference type="EMBL" id="KZ857454">
    <property type="protein sequence ID" value="RDX44117.1"/>
    <property type="molecule type" value="Genomic_DNA"/>
</dbReference>